<dbReference type="PANTHER" id="PTHR30514">
    <property type="entry name" value="GLUCOKINASE"/>
    <property type="match status" value="1"/>
</dbReference>
<proteinExistence type="predicted"/>
<dbReference type="SUPFAM" id="SSF53697">
    <property type="entry name" value="SIS domain"/>
    <property type="match status" value="1"/>
</dbReference>
<feature type="domain" description="SIS" evidence="2">
    <location>
        <begin position="59"/>
        <end position="202"/>
    </location>
</feature>
<gene>
    <name evidence="3" type="ORF">GII31_07795</name>
</gene>
<organism evidence="3 4">
    <name type="scientific">Gordonia pseudamarae</name>
    <dbReference type="NCBI Taxonomy" id="2831662"/>
    <lineage>
        <taxon>Bacteria</taxon>
        <taxon>Bacillati</taxon>
        <taxon>Actinomycetota</taxon>
        <taxon>Actinomycetes</taxon>
        <taxon>Mycobacteriales</taxon>
        <taxon>Gordoniaceae</taxon>
        <taxon>Gordonia</taxon>
    </lineage>
</organism>
<dbReference type="Gene3D" id="3.40.50.10490">
    <property type="entry name" value="Glucose-6-phosphate isomerase like protein, domain 1"/>
    <property type="match status" value="1"/>
</dbReference>
<dbReference type="InterPro" id="IPR001347">
    <property type="entry name" value="SIS_dom"/>
</dbReference>
<reference evidence="3" key="1">
    <citation type="journal article" date="2021" name="Nat. Microbiol.">
        <title>Cocultivation of an ultrasmall environmental parasitic bacterium with lytic ability against bacteria associated with wastewater foams.</title>
        <authorList>
            <person name="Batinovic S."/>
            <person name="Rose J.J.A."/>
            <person name="Ratcliffe J."/>
            <person name="Seviour R.J."/>
            <person name="Petrovski S."/>
        </authorList>
    </citation>
    <scope>NUCLEOTIDE SEQUENCE</scope>
    <source>
        <strain evidence="3">CON9</strain>
    </source>
</reference>
<evidence type="ECO:0000259" key="2">
    <source>
        <dbReference type="PROSITE" id="PS51464"/>
    </source>
</evidence>
<dbReference type="Proteomes" id="UP001059836">
    <property type="component" value="Chromosome"/>
</dbReference>
<sequence length="245" mass="26175">MTEDRTQNPSLSTPGERYGERLRTNSSAEQVQSRVMQAETRSLAMTFNDLTASGALPQAAAVILGARRRYITGEGKSAMYAGLLSADLSATLSNVFLIDGHALTPLTVLTDVRDKDLLIAFSLRRYRRETTKLGELFRAAGGKLVLVTDSDEAPLAPLADATIRVRTDSASYADSPTAMAAVCHLLSTLTTASAKGARRRLTIRDELATALDLYQPLAPDSRTPGPHTPDGDTTHPGVAEDGAHP</sequence>
<protein>
    <submittedName>
        <fullName evidence="3">SIS domain-containing protein</fullName>
    </submittedName>
</protein>
<evidence type="ECO:0000313" key="4">
    <source>
        <dbReference type="Proteomes" id="UP001059836"/>
    </source>
</evidence>
<feature type="region of interest" description="Disordered" evidence="1">
    <location>
        <begin position="1"/>
        <end position="31"/>
    </location>
</feature>
<evidence type="ECO:0000313" key="3">
    <source>
        <dbReference type="EMBL" id="QHN34812.1"/>
    </source>
</evidence>
<dbReference type="EMBL" id="CP045809">
    <property type="protein sequence ID" value="QHN34812.1"/>
    <property type="molecule type" value="Genomic_DNA"/>
</dbReference>
<keyword evidence="4" id="KW-1185">Reference proteome</keyword>
<name>A0ABX6IG50_9ACTN</name>
<dbReference type="InterPro" id="IPR046348">
    <property type="entry name" value="SIS_dom_sf"/>
</dbReference>
<evidence type="ECO:0000256" key="1">
    <source>
        <dbReference type="SAM" id="MobiDB-lite"/>
    </source>
</evidence>
<dbReference type="Pfam" id="PF01380">
    <property type="entry name" value="SIS"/>
    <property type="match status" value="1"/>
</dbReference>
<feature type="region of interest" description="Disordered" evidence="1">
    <location>
        <begin position="215"/>
        <end position="245"/>
    </location>
</feature>
<accession>A0ABX6IG50</accession>
<dbReference type="InterPro" id="IPR047640">
    <property type="entry name" value="RpiR-like"/>
</dbReference>
<dbReference type="PANTHER" id="PTHR30514:SF18">
    <property type="entry name" value="RPIR-FAMILY TRANSCRIPTIONAL REGULATOR"/>
    <property type="match status" value="1"/>
</dbReference>
<dbReference type="CDD" id="cd05013">
    <property type="entry name" value="SIS_RpiR"/>
    <property type="match status" value="1"/>
</dbReference>
<dbReference type="InterPro" id="IPR035472">
    <property type="entry name" value="RpiR-like_SIS"/>
</dbReference>
<dbReference type="PROSITE" id="PS51464">
    <property type="entry name" value="SIS"/>
    <property type="match status" value="1"/>
</dbReference>